<proteinExistence type="predicted"/>
<protein>
    <submittedName>
        <fullName evidence="1">Uncharacterized protein</fullName>
    </submittedName>
</protein>
<accession>A0ACC2LSH9</accession>
<comment type="caution">
    <text evidence="1">The sequence shown here is derived from an EMBL/GenBank/DDBJ whole genome shotgun (WGS) entry which is preliminary data.</text>
</comment>
<name>A0ACC2LSH9_PERAE</name>
<sequence length="102" mass="11721">MHSNMQVPTTDRIASAMRHRMKHERPQRMAKTMRKAPSFPPKSALRRSADRSACVTAIFLAIWAAELKLTEVRSWWNGSCKRGEKEDRESHLLVTKALTLFA</sequence>
<dbReference type="EMBL" id="CM056811">
    <property type="protein sequence ID" value="KAJ8636340.1"/>
    <property type="molecule type" value="Genomic_DNA"/>
</dbReference>
<reference evidence="1 2" key="1">
    <citation type="journal article" date="2022" name="Hortic Res">
        <title>A haplotype resolved chromosomal level avocado genome allows analysis of novel avocado genes.</title>
        <authorList>
            <person name="Nath O."/>
            <person name="Fletcher S.J."/>
            <person name="Hayward A."/>
            <person name="Shaw L.M."/>
            <person name="Masouleh A.K."/>
            <person name="Furtado A."/>
            <person name="Henry R.J."/>
            <person name="Mitter N."/>
        </authorList>
    </citation>
    <scope>NUCLEOTIDE SEQUENCE [LARGE SCALE GENOMIC DNA]</scope>
    <source>
        <strain evidence="2">cv. Hass</strain>
    </source>
</reference>
<organism evidence="1 2">
    <name type="scientific">Persea americana</name>
    <name type="common">Avocado</name>
    <dbReference type="NCBI Taxonomy" id="3435"/>
    <lineage>
        <taxon>Eukaryota</taxon>
        <taxon>Viridiplantae</taxon>
        <taxon>Streptophyta</taxon>
        <taxon>Embryophyta</taxon>
        <taxon>Tracheophyta</taxon>
        <taxon>Spermatophyta</taxon>
        <taxon>Magnoliopsida</taxon>
        <taxon>Magnoliidae</taxon>
        <taxon>Laurales</taxon>
        <taxon>Lauraceae</taxon>
        <taxon>Persea</taxon>
    </lineage>
</organism>
<dbReference type="Proteomes" id="UP001234297">
    <property type="component" value="Chromosome 3"/>
</dbReference>
<gene>
    <name evidence="1" type="ORF">MRB53_010607</name>
</gene>
<evidence type="ECO:0000313" key="1">
    <source>
        <dbReference type="EMBL" id="KAJ8636340.1"/>
    </source>
</evidence>
<keyword evidence="2" id="KW-1185">Reference proteome</keyword>
<evidence type="ECO:0000313" key="2">
    <source>
        <dbReference type="Proteomes" id="UP001234297"/>
    </source>
</evidence>